<name>A0A454CUX7_VIBHA</name>
<sequence>CCAQSTTATKGCNCYWETFIRISAARR</sequence>
<organism evidence="1 2">
    <name type="scientific">Vibrio harveyi</name>
    <name type="common">Beneckea harveyi</name>
    <dbReference type="NCBI Taxonomy" id="669"/>
    <lineage>
        <taxon>Bacteria</taxon>
        <taxon>Pseudomonadati</taxon>
        <taxon>Pseudomonadota</taxon>
        <taxon>Gammaproteobacteria</taxon>
        <taxon>Vibrionales</taxon>
        <taxon>Vibrionaceae</taxon>
        <taxon>Vibrio</taxon>
    </lineage>
</organism>
<accession>A0A454CUX7</accession>
<evidence type="ECO:0000313" key="2">
    <source>
        <dbReference type="Proteomes" id="UP000008367"/>
    </source>
</evidence>
<dbReference type="AlphaFoldDB" id="A0A454CUX7"/>
<dbReference type="Proteomes" id="UP000008367">
    <property type="component" value="Unassembled WGS sequence"/>
</dbReference>
<proteinExistence type="predicted"/>
<gene>
    <name evidence="1" type="ORF">VCHENC02_4042B</name>
</gene>
<dbReference type="EMBL" id="AJSR01001736">
    <property type="protein sequence ID" value="EKM30217.1"/>
    <property type="molecule type" value="Genomic_DNA"/>
</dbReference>
<comment type="caution">
    <text evidence="1">The sequence shown here is derived from an EMBL/GenBank/DDBJ whole genome shotgun (WGS) entry which is preliminary data.</text>
</comment>
<feature type="non-terminal residue" evidence="1">
    <location>
        <position position="1"/>
    </location>
</feature>
<protein>
    <submittedName>
        <fullName evidence="1">Uncharacterized protein</fullName>
    </submittedName>
</protein>
<evidence type="ECO:0000313" key="1">
    <source>
        <dbReference type="EMBL" id="EKM30217.1"/>
    </source>
</evidence>
<reference evidence="1 2" key="1">
    <citation type="submission" date="2012-10" db="EMBL/GenBank/DDBJ databases">
        <title>Genome sequence of Vibrio Cholerae HENC-02.</title>
        <authorList>
            <person name="Eppinger M."/>
            <person name="Hasan N.A."/>
            <person name="Sengamalay N."/>
            <person name="Hine E."/>
            <person name="Su Q."/>
            <person name="Daugherty S.C."/>
            <person name="Young S."/>
            <person name="Sadzewicz L."/>
            <person name="Tallon L."/>
            <person name="Cebula T.A."/>
            <person name="Ravel J."/>
            <person name="Colwell R.R."/>
        </authorList>
    </citation>
    <scope>NUCLEOTIDE SEQUENCE [LARGE SCALE GENOMIC DNA]</scope>
    <source>
        <strain evidence="1 2">HENC-02</strain>
    </source>
</reference>